<gene>
    <name evidence="1" type="ORF">GCM10010361_37660</name>
</gene>
<name>A0ABP3K506_9ACTN</name>
<evidence type="ECO:0000313" key="2">
    <source>
        <dbReference type="Proteomes" id="UP001500909"/>
    </source>
</evidence>
<keyword evidence="2" id="KW-1185">Reference proteome</keyword>
<proteinExistence type="predicted"/>
<organism evidence="1 2">
    <name type="scientific">Streptomyces olivaceiscleroticus</name>
    <dbReference type="NCBI Taxonomy" id="68245"/>
    <lineage>
        <taxon>Bacteria</taxon>
        <taxon>Bacillati</taxon>
        <taxon>Actinomycetota</taxon>
        <taxon>Actinomycetes</taxon>
        <taxon>Kitasatosporales</taxon>
        <taxon>Streptomycetaceae</taxon>
        <taxon>Streptomyces</taxon>
    </lineage>
</organism>
<dbReference type="EMBL" id="BAAABY010000026">
    <property type="protein sequence ID" value="GAA0469893.1"/>
    <property type="molecule type" value="Genomic_DNA"/>
</dbReference>
<evidence type="ECO:0000313" key="1">
    <source>
        <dbReference type="EMBL" id="GAA0469893.1"/>
    </source>
</evidence>
<sequence length="72" mass="7049">MPGRYGASGAASSVAAHPRTPVPAVTTACAPSLYADARVVRMSAAVIMPTPGPAAPAVAAISARCACGSRRV</sequence>
<comment type="caution">
    <text evidence="1">The sequence shown here is derived from an EMBL/GenBank/DDBJ whole genome shotgun (WGS) entry which is preliminary data.</text>
</comment>
<protein>
    <submittedName>
        <fullName evidence="1">Uncharacterized protein</fullName>
    </submittedName>
</protein>
<accession>A0ABP3K506</accession>
<reference evidence="2" key="1">
    <citation type="journal article" date="2019" name="Int. J. Syst. Evol. Microbiol.">
        <title>The Global Catalogue of Microorganisms (GCM) 10K type strain sequencing project: providing services to taxonomists for standard genome sequencing and annotation.</title>
        <authorList>
            <consortium name="The Broad Institute Genomics Platform"/>
            <consortium name="The Broad Institute Genome Sequencing Center for Infectious Disease"/>
            <person name="Wu L."/>
            <person name="Ma J."/>
        </authorList>
    </citation>
    <scope>NUCLEOTIDE SEQUENCE [LARGE SCALE GENOMIC DNA]</scope>
    <source>
        <strain evidence="2">JCM 4805</strain>
    </source>
</reference>
<dbReference type="Proteomes" id="UP001500909">
    <property type="component" value="Unassembled WGS sequence"/>
</dbReference>